<dbReference type="Pfam" id="PF01979">
    <property type="entry name" value="Amidohydro_1"/>
    <property type="match status" value="1"/>
</dbReference>
<proteinExistence type="predicted"/>
<dbReference type="InterPro" id="IPR010252">
    <property type="entry name" value="HutF"/>
</dbReference>
<dbReference type="NCBIfam" id="TIGR02022">
    <property type="entry name" value="hutF"/>
    <property type="match status" value="1"/>
</dbReference>
<dbReference type="InterPro" id="IPR032466">
    <property type="entry name" value="Metal_Hydrolase"/>
</dbReference>
<dbReference type="PANTHER" id="PTHR43794:SF11">
    <property type="entry name" value="AMIDOHYDROLASE-RELATED DOMAIN-CONTAINING PROTEIN"/>
    <property type="match status" value="1"/>
</dbReference>
<keyword evidence="4" id="KW-1185">Reference proteome</keyword>
<dbReference type="NCBIfam" id="NF006681">
    <property type="entry name" value="PRK09229.1-2"/>
    <property type="match status" value="1"/>
</dbReference>
<dbReference type="GO" id="GO:0050416">
    <property type="term" value="F:formimidoylglutamate deiminase activity"/>
    <property type="evidence" value="ECO:0007669"/>
    <property type="project" value="UniProtKB-EC"/>
</dbReference>
<sequence>MHVTYWCEMAWLPPGEIVESVVVGVEGRRIVEVRPEAAPPPGAVRLAGLTLPGLANCHSHAFHRALRGHTQTGRGSFWTWRERMYAVAEALGPDSYLDLATATYAEMALAGITTVAEFHYLHHGPGGRPYADPNAMGHALVEAARRAGLRITLLDTCYLTGGIGDALTGTQLRFGDGDADRWAARADNLAQVYEGEEDVEIGAAIHSVRAVPPEQMPVVVDFAHRHTAPLHAHVSEQPAENEACVELYSATPVQVLHEHGALGPRSTAVHATHLSDVDVALLGGSTTHVCMCPTTERDLADGVGPARRLLDAGSPVTLGTDSQAVIDLFEEARAVELDERLVTGERGHWHAEQLLNAATAIGQASLGFPDAGCLVPGAWADLVSVRLDSVRTAGATKATAVEAVVFAATSADVYSVVAGGRRIVEDGRHVLGDVGALLGEALAPLNR</sequence>
<dbReference type="SUPFAM" id="SSF51338">
    <property type="entry name" value="Composite domain of metallo-dependent hydrolases"/>
    <property type="match status" value="1"/>
</dbReference>
<dbReference type="Proteomes" id="UP001432011">
    <property type="component" value="Chromosome"/>
</dbReference>
<evidence type="ECO:0000256" key="1">
    <source>
        <dbReference type="ARBA" id="ARBA00022801"/>
    </source>
</evidence>
<dbReference type="SUPFAM" id="SSF51556">
    <property type="entry name" value="Metallo-dependent hydrolases"/>
    <property type="match status" value="1"/>
</dbReference>
<dbReference type="PANTHER" id="PTHR43794">
    <property type="entry name" value="AMINOHYDROLASE SSNA-RELATED"/>
    <property type="match status" value="1"/>
</dbReference>
<dbReference type="EC" id="3.5.3.13" evidence="3"/>
<dbReference type="EMBL" id="CP108085">
    <property type="protein sequence ID" value="WUP78799.1"/>
    <property type="molecule type" value="Genomic_DNA"/>
</dbReference>
<accession>A0ABZ1T2P3</accession>
<feature type="domain" description="Amidohydrolase-related" evidence="2">
    <location>
        <begin position="51"/>
        <end position="422"/>
    </location>
</feature>
<dbReference type="InterPro" id="IPR011059">
    <property type="entry name" value="Metal-dep_hydrolase_composite"/>
</dbReference>
<dbReference type="InterPro" id="IPR006680">
    <property type="entry name" value="Amidohydro-rel"/>
</dbReference>
<protein>
    <submittedName>
        <fullName evidence="3">Formimidoylglutamate deiminase</fullName>
        <ecNumber evidence="3">3.5.3.13</ecNumber>
    </submittedName>
</protein>
<evidence type="ECO:0000259" key="2">
    <source>
        <dbReference type="Pfam" id="PF01979"/>
    </source>
</evidence>
<dbReference type="RefSeq" id="WP_328710768.1">
    <property type="nucleotide sequence ID" value="NZ_CP108085.1"/>
</dbReference>
<organism evidence="3 4">
    <name type="scientific">Microbispora hainanensis</name>
    <dbReference type="NCBI Taxonomy" id="568844"/>
    <lineage>
        <taxon>Bacteria</taxon>
        <taxon>Bacillati</taxon>
        <taxon>Actinomycetota</taxon>
        <taxon>Actinomycetes</taxon>
        <taxon>Streptosporangiales</taxon>
        <taxon>Streptosporangiaceae</taxon>
        <taxon>Microbispora</taxon>
    </lineage>
</organism>
<gene>
    <name evidence="3" type="ORF">OG913_17975</name>
</gene>
<dbReference type="Gene3D" id="2.30.40.10">
    <property type="entry name" value="Urease, subunit C, domain 1"/>
    <property type="match status" value="1"/>
</dbReference>
<dbReference type="InterPro" id="IPR050287">
    <property type="entry name" value="MTA/SAH_deaminase"/>
</dbReference>
<reference evidence="3" key="1">
    <citation type="submission" date="2022-10" db="EMBL/GenBank/DDBJ databases">
        <title>The complete genomes of actinobacterial strains from the NBC collection.</title>
        <authorList>
            <person name="Joergensen T.S."/>
            <person name="Alvarez Arevalo M."/>
            <person name="Sterndorff E.B."/>
            <person name="Faurdal D."/>
            <person name="Vuksanovic O."/>
            <person name="Mourched A.-S."/>
            <person name="Charusanti P."/>
            <person name="Shaw S."/>
            <person name="Blin K."/>
            <person name="Weber T."/>
        </authorList>
    </citation>
    <scope>NUCLEOTIDE SEQUENCE</scope>
    <source>
        <strain evidence="3">NBC_00254</strain>
    </source>
</reference>
<evidence type="ECO:0000313" key="4">
    <source>
        <dbReference type="Proteomes" id="UP001432011"/>
    </source>
</evidence>
<dbReference type="Gene3D" id="3.20.20.140">
    <property type="entry name" value="Metal-dependent hydrolases"/>
    <property type="match status" value="1"/>
</dbReference>
<name>A0ABZ1T2P3_9ACTN</name>
<evidence type="ECO:0000313" key="3">
    <source>
        <dbReference type="EMBL" id="WUP78799.1"/>
    </source>
</evidence>
<keyword evidence="1 3" id="KW-0378">Hydrolase</keyword>